<proteinExistence type="predicted"/>
<dbReference type="InterPro" id="IPR015018">
    <property type="entry name" value="DUF1905"/>
</dbReference>
<dbReference type="Proteomes" id="UP000317998">
    <property type="component" value="Unassembled WGS sequence"/>
</dbReference>
<keyword evidence="2" id="KW-1185">Reference proteome</keyword>
<dbReference type="OrthoDB" id="2604865at2"/>
<evidence type="ECO:0000313" key="2">
    <source>
        <dbReference type="Proteomes" id="UP000317998"/>
    </source>
</evidence>
<dbReference type="Pfam" id="PF08922">
    <property type="entry name" value="DUF1905"/>
    <property type="match status" value="1"/>
</dbReference>
<evidence type="ECO:0000313" key="1">
    <source>
        <dbReference type="EMBL" id="TQL47322.1"/>
    </source>
</evidence>
<dbReference type="AlphaFoldDB" id="A0A542YGW3"/>
<dbReference type="EMBL" id="VFOM01000001">
    <property type="protein sequence ID" value="TQL47322.1"/>
    <property type="molecule type" value="Genomic_DNA"/>
</dbReference>
<dbReference type="RefSeq" id="WP_141879584.1">
    <property type="nucleotide sequence ID" value="NZ_VFOM01000001.1"/>
</dbReference>
<dbReference type="Gene3D" id="2.40.30.100">
    <property type="entry name" value="AF2212/PG0164-like"/>
    <property type="match status" value="1"/>
</dbReference>
<sequence>MSRYSNPGVVEFDAVLERSDARGSSAYVAFPHDVRELFGTGGRVPVVATFDGVPYRGSLVTYGGPHLILVLASIRESIGKEPGDTVHVTIALDEEPRLIELDEDVAAAFTAAGVTDAFRAMSYSHQREYQQWIVGAKREETRARRIAKSIELIGAGARLKG</sequence>
<dbReference type="SUPFAM" id="SSF141694">
    <property type="entry name" value="AF2212/PG0164-like"/>
    <property type="match status" value="1"/>
</dbReference>
<accession>A0A542YGW3</accession>
<dbReference type="InterPro" id="IPR037079">
    <property type="entry name" value="AF2212/PG0164-like_sf"/>
</dbReference>
<comment type="caution">
    <text evidence="1">The sequence shown here is derived from an EMBL/GenBank/DDBJ whole genome shotgun (WGS) entry which is preliminary data.</text>
</comment>
<protein>
    <submittedName>
        <fullName evidence="1">Bacteriocin resistance YdeI/OmpD-like protein</fullName>
    </submittedName>
</protein>
<name>A0A542YGW3_9MICO</name>
<gene>
    <name evidence="1" type="ORF">FB562_0378</name>
</gene>
<dbReference type="Pfam" id="PF13376">
    <property type="entry name" value="OmdA"/>
    <property type="match status" value="1"/>
</dbReference>
<reference evidence="1 2" key="1">
    <citation type="submission" date="2019-06" db="EMBL/GenBank/DDBJ databases">
        <title>Sequencing the genomes of 1000 actinobacteria strains.</title>
        <authorList>
            <person name="Klenk H.-P."/>
        </authorList>
    </citation>
    <scope>NUCLEOTIDE SEQUENCE [LARGE SCALE GENOMIC DNA]</scope>
    <source>
        <strain evidence="1 2">DSM 26477</strain>
    </source>
</reference>
<organism evidence="1 2">
    <name type="scientific">Homoserinimonas aerilata</name>
    <dbReference type="NCBI Taxonomy" id="1162970"/>
    <lineage>
        <taxon>Bacteria</taxon>
        <taxon>Bacillati</taxon>
        <taxon>Actinomycetota</taxon>
        <taxon>Actinomycetes</taxon>
        <taxon>Micrococcales</taxon>
        <taxon>Microbacteriaceae</taxon>
        <taxon>Homoserinimonas</taxon>
    </lineage>
</organism>